<evidence type="ECO:0000313" key="1">
    <source>
        <dbReference type="EMBL" id="GGF72074.1"/>
    </source>
</evidence>
<proteinExistence type="predicted"/>
<sequence length="136" mass="15161">MRYLSADSVFYIIMKAREFDVKVDPEGRDRESDAIDDGCVEILQDYADDATEAELHEALANLNVDQLHELVALVWLGRGSYSKDEFGEAYAQAVEADPSGKSTPEYLMGTPLLSDYLEEGLSEMGVSIEEFEIGRL</sequence>
<dbReference type="AlphaFoldDB" id="A0A917FFX6"/>
<reference evidence="1" key="2">
    <citation type="submission" date="2020-09" db="EMBL/GenBank/DDBJ databases">
        <authorList>
            <person name="Sun Q."/>
            <person name="Zhou Y."/>
        </authorList>
    </citation>
    <scope>NUCLEOTIDE SEQUENCE</scope>
    <source>
        <strain evidence="1">CGMCC 1.15254</strain>
    </source>
</reference>
<dbReference type="EMBL" id="BMHV01000023">
    <property type="protein sequence ID" value="GGF72074.1"/>
    <property type="molecule type" value="Genomic_DNA"/>
</dbReference>
<name>A0A917FFX6_9PROT</name>
<reference evidence="1" key="1">
    <citation type="journal article" date="2014" name="Int. J. Syst. Evol. Microbiol.">
        <title>Complete genome sequence of Corynebacterium casei LMG S-19264T (=DSM 44701T), isolated from a smear-ripened cheese.</title>
        <authorList>
            <consortium name="US DOE Joint Genome Institute (JGI-PGF)"/>
            <person name="Walter F."/>
            <person name="Albersmeier A."/>
            <person name="Kalinowski J."/>
            <person name="Ruckert C."/>
        </authorList>
    </citation>
    <scope>NUCLEOTIDE SEQUENCE</scope>
    <source>
        <strain evidence="1">CGMCC 1.15254</strain>
    </source>
</reference>
<keyword evidence="2" id="KW-1185">Reference proteome</keyword>
<dbReference type="RefSeq" id="WP_188666287.1">
    <property type="nucleotide sequence ID" value="NZ_BMHV01000023.1"/>
</dbReference>
<evidence type="ECO:0000313" key="2">
    <source>
        <dbReference type="Proteomes" id="UP000632498"/>
    </source>
</evidence>
<gene>
    <name evidence="1" type="ORF">GCM10011332_27550</name>
</gene>
<evidence type="ECO:0008006" key="3">
    <source>
        <dbReference type="Google" id="ProtNLM"/>
    </source>
</evidence>
<protein>
    <recommendedName>
        <fullName evidence="3">DUF3775 domain-containing protein</fullName>
    </recommendedName>
</protein>
<dbReference type="Proteomes" id="UP000632498">
    <property type="component" value="Unassembled WGS sequence"/>
</dbReference>
<accession>A0A917FFX6</accession>
<comment type="caution">
    <text evidence="1">The sequence shown here is derived from an EMBL/GenBank/DDBJ whole genome shotgun (WGS) entry which is preliminary data.</text>
</comment>
<dbReference type="InterPro" id="IPR022254">
    <property type="entry name" value="DUF3775"/>
</dbReference>
<organism evidence="1 2">
    <name type="scientific">Terasakiella brassicae</name>
    <dbReference type="NCBI Taxonomy" id="1634917"/>
    <lineage>
        <taxon>Bacteria</taxon>
        <taxon>Pseudomonadati</taxon>
        <taxon>Pseudomonadota</taxon>
        <taxon>Alphaproteobacteria</taxon>
        <taxon>Rhodospirillales</taxon>
        <taxon>Terasakiellaceae</taxon>
        <taxon>Terasakiella</taxon>
    </lineage>
</organism>
<dbReference type="Pfam" id="PF12616">
    <property type="entry name" value="DUF3775"/>
    <property type="match status" value="1"/>
</dbReference>